<feature type="signal peptide" evidence="8">
    <location>
        <begin position="1"/>
        <end position="21"/>
    </location>
</feature>
<evidence type="ECO:0000256" key="8">
    <source>
        <dbReference type="RuleBase" id="RU361236"/>
    </source>
</evidence>
<comment type="cofactor">
    <cofactor evidence="5">
        <name>Ca(2+)</name>
        <dbReference type="ChEBI" id="CHEBI:29108"/>
    </cofactor>
    <text evidence="5">Binds 1 Ca(2+) ion per subunit.</text>
</comment>
<evidence type="ECO:0000256" key="4">
    <source>
        <dbReference type="PIRSR" id="PIRSR601211-1"/>
    </source>
</evidence>
<dbReference type="PRINTS" id="PR00389">
    <property type="entry name" value="PHPHLIPASEA2"/>
</dbReference>
<feature type="binding site" evidence="5">
    <location>
        <position position="56"/>
    </location>
    <ligand>
        <name>Ca(2+)</name>
        <dbReference type="ChEBI" id="CHEBI:29108"/>
    </ligand>
</feature>
<feature type="disulfide bond" evidence="6">
    <location>
        <begin position="77"/>
        <end position="131"/>
    </location>
</feature>
<dbReference type="EC" id="3.1.1.4" evidence="8"/>
<dbReference type="Pfam" id="PF00068">
    <property type="entry name" value="Phospholip_A2_1"/>
    <property type="match status" value="1"/>
</dbReference>
<dbReference type="GO" id="GO:0005576">
    <property type="term" value="C:extracellular region"/>
    <property type="evidence" value="ECO:0007669"/>
    <property type="project" value="UniProtKB-SubCell"/>
</dbReference>
<reference evidence="10 11" key="1">
    <citation type="submission" date="2024-08" db="EMBL/GenBank/DDBJ databases">
        <title>Gnathostoma spinigerum genome.</title>
        <authorList>
            <person name="Gonzalez-Bertolin B."/>
            <person name="Monzon S."/>
            <person name="Zaballos A."/>
            <person name="Jimenez P."/>
            <person name="Dekumyoy P."/>
            <person name="Varona S."/>
            <person name="Cuesta I."/>
            <person name="Sumanam S."/>
            <person name="Adisakwattana P."/>
            <person name="Gasser R.B."/>
            <person name="Hernandez-Gonzalez A."/>
            <person name="Young N.D."/>
            <person name="Perteguer M.J."/>
        </authorList>
    </citation>
    <scope>NUCLEOTIDE SEQUENCE [LARGE SCALE GENOMIC DNA]</scope>
    <source>
        <strain evidence="10">AL3</strain>
        <tissue evidence="10">Liver</tissue>
    </source>
</reference>
<dbReference type="PANTHER" id="PTHR11716">
    <property type="entry name" value="PHOSPHOLIPASE A2 FAMILY MEMBER"/>
    <property type="match status" value="1"/>
</dbReference>
<dbReference type="GO" id="GO:0004623">
    <property type="term" value="F:phospholipase A2 activity"/>
    <property type="evidence" value="ECO:0007669"/>
    <property type="project" value="UniProtKB-EC"/>
</dbReference>
<dbReference type="SMART" id="SM00085">
    <property type="entry name" value="PA2c"/>
    <property type="match status" value="1"/>
</dbReference>
<comment type="similarity">
    <text evidence="7">Belongs to the phospholipase A2 family.</text>
</comment>
<feature type="binding site" evidence="5">
    <location>
        <position position="58"/>
    </location>
    <ligand>
        <name>Ca(2+)</name>
        <dbReference type="ChEBI" id="CHEBI:29108"/>
    </ligand>
</feature>
<keyword evidence="8" id="KW-0443">Lipid metabolism</keyword>
<feature type="disulfide bond" evidence="6">
    <location>
        <begin position="87"/>
        <end position="124"/>
    </location>
</feature>
<feature type="domain" description="Phospholipase A2-like central" evidence="9">
    <location>
        <begin position="29"/>
        <end position="152"/>
    </location>
</feature>
<keyword evidence="5 8" id="KW-0106">Calcium</keyword>
<comment type="subcellular location">
    <subcellularLocation>
        <location evidence="1 8">Secreted</location>
    </subcellularLocation>
</comment>
<dbReference type="AlphaFoldDB" id="A0ABD6E6B9"/>
<keyword evidence="3 6" id="KW-1015">Disulfide bond</keyword>
<dbReference type="EMBL" id="JBGFUD010000557">
    <property type="protein sequence ID" value="MFH4974772.1"/>
    <property type="molecule type" value="Genomic_DNA"/>
</dbReference>
<comment type="catalytic activity">
    <reaction evidence="8">
        <text>a 1,2-diacyl-sn-glycero-3-phosphocholine + H2O = a 1-acyl-sn-glycero-3-phosphocholine + a fatty acid + H(+)</text>
        <dbReference type="Rhea" id="RHEA:15801"/>
        <dbReference type="ChEBI" id="CHEBI:15377"/>
        <dbReference type="ChEBI" id="CHEBI:15378"/>
        <dbReference type="ChEBI" id="CHEBI:28868"/>
        <dbReference type="ChEBI" id="CHEBI:57643"/>
        <dbReference type="ChEBI" id="CHEBI:58168"/>
        <dbReference type="EC" id="3.1.1.4"/>
    </reaction>
</comment>
<evidence type="ECO:0000256" key="1">
    <source>
        <dbReference type="ARBA" id="ARBA00004613"/>
    </source>
</evidence>
<dbReference type="InterPro" id="IPR033113">
    <property type="entry name" value="PLA2_histidine"/>
</dbReference>
<dbReference type="Gene3D" id="1.20.90.10">
    <property type="entry name" value="Phospholipase A2 domain"/>
    <property type="match status" value="1"/>
</dbReference>
<dbReference type="InterPro" id="IPR036444">
    <property type="entry name" value="PLipase_A2_dom_sf"/>
</dbReference>
<dbReference type="PROSITE" id="PS00118">
    <property type="entry name" value="PA2_HIS"/>
    <property type="match status" value="1"/>
</dbReference>
<name>A0ABD6E6B9_9BILA</name>
<keyword evidence="5" id="KW-0479">Metal-binding</keyword>
<evidence type="ECO:0000256" key="3">
    <source>
        <dbReference type="ARBA" id="ARBA00023157"/>
    </source>
</evidence>
<dbReference type="PANTHER" id="PTHR11716:SF107">
    <property type="entry name" value="PHOSPHOLIPASE A2"/>
    <property type="match status" value="1"/>
</dbReference>
<dbReference type="InterPro" id="IPR016090">
    <property type="entry name" value="PLA2-like_dom"/>
</dbReference>
<protein>
    <recommendedName>
        <fullName evidence="8">Phospholipase A2</fullName>
        <ecNumber evidence="8">3.1.1.4</ecNumber>
    </recommendedName>
</protein>
<proteinExistence type="inferred from homology"/>
<evidence type="ECO:0000256" key="5">
    <source>
        <dbReference type="PIRSR" id="PIRSR601211-2"/>
    </source>
</evidence>
<organism evidence="10 11">
    <name type="scientific">Gnathostoma spinigerum</name>
    <dbReference type="NCBI Taxonomy" id="75299"/>
    <lineage>
        <taxon>Eukaryota</taxon>
        <taxon>Metazoa</taxon>
        <taxon>Ecdysozoa</taxon>
        <taxon>Nematoda</taxon>
        <taxon>Chromadorea</taxon>
        <taxon>Rhabditida</taxon>
        <taxon>Spirurina</taxon>
        <taxon>Gnathostomatomorpha</taxon>
        <taxon>Gnathostomatoidea</taxon>
        <taxon>Gnathostomatidae</taxon>
        <taxon>Gnathostoma</taxon>
    </lineage>
</organism>
<dbReference type="InterPro" id="IPR001211">
    <property type="entry name" value="PLA2"/>
</dbReference>
<keyword evidence="8" id="KW-0732">Signal</keyword>
<dbReference type="Proteomes" id="UP001608902">
    <property type="component" value="Unassembled WGS sequence"/>
</dbReference>
<evidence type="ECO:0000259" key="9">
    <source>
        <dbReference type="SMART" id="SM00085"/>
    </source>
</evidence>
<evidence type="ECO:0000313" key="11">
    <source>
        <dbReference type="Proteomes" id="UP001608902"/>
    </source>
</evidence>
<dbReference type="CDD" id="cd00125">
    <property type="entry name" value="PLA2c"/>
    <property type="match status" value="1"/>
</dbReference>
<feature type="active site" evidence="4">
    <location>
        <position position="74"/>
    </location>
</feature>
<feature type="disulfide bond" evidence="6">
    <location>
        <begin position="55"/>
        <end position="71"/>
    </location>
</feature>
<evidence type="ECO:0000256" key="6">
    <source>
        <dbReference type="PIRSR" id="PIRSR601211-3"/>
    </source>
</evidence>
<accession>A0ABD6E6B9</accession>
<feature type="active site" evidence="4">
    <location>
        <position position="132"/>
    </location>
</feature>
<keyword evidence="8" id="KW-0378">Hydrolase</keyword>
<sequence>MNLNASFLVALSSICMSIALGQLISHSKAMWNIEGMSECLLQFSALYYNNYGCYCGFGGKGVPVDDIDRCCEQHDRCYESALECGYCYSSLSAYVAGYDWSCEKNSSYNDVLVCPDDHKYTSPCSYAICLCDKQLVECWAKYPHDDLEKGCPPP</sequence>
<keyword evidence="2 8" id="KW-0964">Secreted</keyword>
<feature type="binding site" evidence="5">
    <location>
        <position position="75"/>
    </location>
    <ligand>
        <name>Ca(2+)</name>
        <dbReference type="ChEBI" id="CHEBI:29108"/>
    </ligand>
</feature>
<dbReference type="GO" id="GO:0006629">
    <property type="term" value="P:lipid metabolic process"/>
    <property type="evidence" value="ECO:0007669"/>
    <property type="project" value="UniProtKB-KW"/>
</dbReference>
<feature type="disulfide bond" evidence="6">
    <location>
        <begin position="70"/>
        <end position="138"/>
    </location>
</feature>
<feature type="disulfide bond" evidence="6">
    <location>
        <begin position="114"/>
        <end position="129"/>
    </location>
</feature>
<feature type="binding site" evidence="5">
    <location>
        <position position="54"/>
    </location>
    <ligand>
        <name>Ca(2+)</name>
        <dbReference type="ChEBI" id="CHEBI:29108"/>
    </ligand>
</feature>
<evidence type="ECO:0000256" key="2">
    <source>
        <dbReference type="ARBA" id="ARBA00022525"/>
    </source>
</evidence>
<keyword evidence="11" id="KW-1185">Reference proteome</keyword>
<evidence type="ECO:0000313" key="10">
    <source>
        <dbReference type="EMBL" id="MFH4974772.1"/>
    </source>
</evidence>
<evidence type="ECO:0000256" key="7">
    <source>
        <dbReference type="RuleBase" id="RU003654"/>
    </source>
</evidence>
<feature type="chain" id="PRO_5044528221" description="Phospholipase A2" evidence="8">
    <location>
        <begin position="22"/>
        <end position="154"/>
    </location>
</feature>
<dbReference type="SUPFAM" id="SSF48619">
    <property type="entry name" value="Phospholipase A2, PLA2"/>
    <property type="match status" value="1"/>
</dbReference>
<gene>
    <name evidence="10" type="ORF">AB6A40_001481</name>
</gene>
<comment type="caution">
    <text evidence="10">The sequence shown here is derived from an EMBL/GenBank/DDBJ whole genome shotgun (WGS) entry which is preliminary data.</text>
</comment>